<feature type="region of interest" description="Disordered" evidence="3">
    <location>
        <begin position="1339"/>
        <end position="1391"/>
    </location>
</feature>
<name>A0A1V9ZKK7_ACHHY</name>
<dbReference type="SMART" id="SM00239">
    <property type="entry name" value="C2"/>
    <property type="match status" value="2"/>
</dbReference>
<keyword evidence="2" id="KW-0443">Lipid metabolism</keyword>
<sequence length="2056" mass="224359">MATPEEKPPAVDDAAPSVTIAPPLSPASRPQATIDAPAAAPATLPTVTFVPPPSPASRPKMTMDLPAPIADGLTPDVAAPVDVKPTLIKPPLKRSTFSRADSERPIRKELITLFVSCSNLNLPALPQTFFQSVFKKKNSESSTPECRVEVEMRRPDDTVVEHLQATEPRRSRNPSYTMGFTIPIPLSTKTLVGVKTTYNLYFRVMQTDVGLEKVVAKAEVSCATLLDSFRQGAPFVHLPLAMAGATDAILSLTFGRVFPVKHSVVPTQNMLLHMYSLTPAKDAKDIPSKRTLIATEEVLEVGYHASVPPLLLHQAYKEIEAAHRLWTIRYNNARKSAMDFASAEEALANGCDVYAIEVISGRGLKLPPNLPPVTPTRTSRSSSSATGPSDASGVTLNPFVMVKFRETTKGKRPIEISEGKTNVEQNTSEPNWAANIAVDSKPKADVAKKDVKAKNQNFVFFRPSPVNADGHSSNHALERVLQFDVASECVSHHDGQIDIGQVLVPVKAILYEGSNDVYAINVTKWLPVLSATGDVRGELLIRIQLRRTTLPFLLEPETPSNGTLFKLADPVRDRSWQAKIAAQEPPKALSIAELKEEVASLHLSLSQLAQWIQFNQDHTDVWFRSSQDKTTTNLQPFATNLHVAYFRLFKGLEPSPRGARDAEPSIMPGTDMSAFLSRLDSTSLDDIAVLELQDMLEVDATYSTVTCGAPTAHALGLSKTGLIEMEESLMACDKAMERVKTDYGLRKAVCLSQALSVLVTTFMTQLELCVQRMVPTPDRIMEQWAAVGFLIGWESLVSTQGKELHMLSDAWIAIKSLERFAIRLVSGDVEMELHVRDDGYVLDLPVPSVHFGALPAALQDGKLISITAVLFTQGINEMQTLANAVGAAGIELQTRVNEKSLKALQKYLANLVATPGLRHNCASLRLEPLAALIGSTEKKNTRILLEASDCVRRMNGGRVTFCKSGKDRTAMSVTLDQARILGSTWKQATVLMKESTMEKEWLEIKPIANFMREYGVRIEVAKKNVGQARYSFNSLQRKCLPKIYRPSHAAIQGSHDHLPTLVMAAATPEEPIVSFFFSVVNANVRGPPQSFLQGALASLRGQSPDVPECQLQVERITRGSSPGTPSSNLMYETEIVKAANPCFSVGIQLASVTSEADSLQDELHIVLVRVSDKMAIASCVVAMRFIANQVQLGAPVIYLPLTLRRGQALPPTITNPIMLGAKDAALALSVSRLLPMPHALVPTKNLLFKTYLFPAMKLGPRRVAEEVMEVGYHTQVPKMFLKHMHAELQMFTELWHVRCENERKRQLVFDTDDDALAAGCDVFHVAVLEARNLKLDGVPLPAAQGTSPPADGSPGNPPTALNPFIRIQFGETDKPTAGPDAPPPATPMQIVGRTPTEMATTNPVWGMHRRTSVASTSPLMKKMTSDVVLPPATAPKPASAYSIYRPSHRVSNSKGVVQLGVFHEAIARVLEVPIGHVIVPWRILKMKSSSMSPDAPLPDPEAEFAFELDDWVPIYPKGDRRSMIGGAEPVGEVHVQIRIRCSKVRFGLVSETALGAVDQAPIFCLADKAKHHELRRRAKPSHQRSEPDVTPIPVDVLARHVATLDGHLADLARMMEDVQERDTEGNWFRASTEKKELLVQPLATNLHLSYFRSFQELPLRPFSADMTSFRASSLGSLRGDEGTAQPALDVQEAVAATVSCGAPTAHALGLDKHGLLDLEDAMMTATTAAAFDSAKHAYMFRKVLCVSQSLSVLVTSFVAQLELALSPTARDGHAVLAQWAAIGYLVQWESLVSSQGHELRMLSDAWVAIKTLERFVFQFEAADRLALRLTTASDGKGYVLHVPLPSATFSALPGSLQAGATIAVVPILFSQGINEMQSLANMIGTAGWDLQHKVNQKSFKALKDYVASFAAMGEHLHVNGAPPQVALATLTTLLEAETKASATKNTRLLLEASDIVRGLNGGRVTFCKSGKDRTAMSVTLDQMRTVYATSSQTRDVEALVKPVANVMRAYGARIDIAEKNIGLPKYSFNALQRKMLPKMYRPPLESIQGMAAKNHT</sequence>
<accession>A0A1V9ZKK7</accession>
<reference evidence="5 6" key="1">
    <citation type="journal article" date="2014" name="Genome Biol. Evol.">
        <title>The secreted proteins of Achlya hypogyna and Thraustotheca clavata identify the ancestral oomycete secretome and reveal gene acquisitions by horizontal gene transfer.</title>
        <authorList>
            <person name="Misner I."/>
            <person name="Blouin N."/>
            <person name="Leonard G."/>
            <person name="Richards T.A."/>
            <person name="Lane C.E."/>
        </authorList>
    </citation>
    <scope>NUCLEOTIDE SEQUENCE [LARGE SCALE GENOMIC DNA]</scope>
    <source>
        <strain evidence="5 6">ATCC 48635</strain>
    </source>
</reference>
<dbReference type="GO" id="GO:0005737">
    <property type="term" value="C:cytoplasm"/>
    <property type="evidence" value="ECO:0007669"/>
    <property type="project" value="TreeGrafter"/>
</dbReference>
<dbReference type="OrthoDB" id="159395at2759"/>
<dbReference type="STRING" id="1202772.A0A1V9ZKK7"/>
<dbReference type="InterPro" id="IPR039034">
    <property type="entry name" value="INPP4"/>
</dbReference>
<feature type="compositionally biased region" description="Basic and acidic residues" evidence="3">
    <location>
        <begin position="1"/>
        <end position="10"/>
    </location>
</feature>
<dbReference type="EMBL" id="JNBR01000087">
    <property type="protein sequence ID" value="OQR98330.1"/>
    <property type="molecule type" value="Genomic_DNA"/>
</dbReference>
<comment type="caution">
    <text evidence="5">The sequence shown here is derived from an EMBL/GenBank/DDBJ whole genome shotgun (WGS) entry which is preliminary data.</text>
</comment>
<evidence type="ECO:0000256" key="3">
    <source>
        <dbReference type="SAM" id="MobiDB-lite"/>
    </source>
</evidence>
<protein>
    <submittedName>
        <fullName evidence="5">Inositol-3,4-bisphosphate 4-phosphatase</fullName>
    </submittedName>
</protein>
<proteinExistence type="predicted"/>
<evidence type="ECO:0000313" key="6">
    <source>
        <dbReference type="Proteomes" id="UP000243579"/>
    </source>
</evidence>
<feature type="region of interest" description="Disordered" evidence="3">
    <location>
        <begin position="1"/>
        <end position="61"/>
    </location>
</feature>
<feature type="domain" description="C2" evidence="4">
    <location>
        <begin position="1322"/>
        <end position="1493"/>
    </location>
</feature>
<evidence type="ECO:0000259" key="4">
    <source>
        <dbReference type="SMART" id="SM00239"/>
    </source>
</evidence>
<evidence type="ECO:0000256" key="2">
    <source>
        <dbReference type="ARBA" id="ARBA00023098"/>
    </source>
</evidence>
<dbReference type="InterPro" id="IPR000008">
    <property type="entry name" value="C2_dom"/>
</dbReference>
<feature type="domain" description="C2" evidence="4">
    <location>
        <begin position="353"/>
        <end position="518"/>
    </location>
</feature>
<feature type="region of interest" description="Disordered" evidence="3">
    <location>
        <begin position="367"/>
        <end position="394"/>
    </location>
</feature>
<evidence type="ECO:0000313" key="5">
    <source>
        <dbReference type="EMBL" id="OQR98330.1"/>
    </source>
</evidence>
<evidence type="ECO:0000256" key="1">
    <source>
        <dbReference type="ARBA" id="ARBA00022801"/>
    </source>
</evidence>
<gene>
    <name evidence="5" type="ORF">ACHHYP_08739</name>
</gene>
<dbReference type="PANTHER" id="PTHR12187:SF11">
    <property type="entry name" value="PHOSPHATIDYLINOSITOL-3,4-BISPHOSPHATE 4-PHOSPHATASE"/>
    <property type="match status" value="1"/>
</dbReference>
<dbReference type="GO" id="GO:0016316">
    <property type="term" value="F:phosphatidylinositol-3,4-bisphosphate 4-phosphatase activity"/>
    <property type="evidence" value="ECO:0007669"/>
    <property type="project" value="InterPro"/>
</dbReference>
<keyword evidence="1" id="KW-0378">Hydrolase</keyword>
<dbReference type="Proteomes" id="UP000243579">
    <property type="component" value="Unassembled WGS sequence"/>
</dbReference>
<keyword evidence="6" id="KW-1185">Reference proteome</keyword>
<organism evidence="5 6">
    <name type="scientific">Achlya hypogyna</name>
    <name type="common">Oomycete</name>
    <name type="synonym">Protoachlya hypogyna</name>
    <dbReference type="NCBI Taxonomy" id="1202772"/>
    <lineage>
        <taxon>Eukaryota</taxon>
        <taxon>Sar</taxon>
        <taxon>Stramenopiles</taxon>
        <taxon>Oomycota</taxon>
        <taxon>Saprolegniomycetes</taxon>
        <taxon>Saprolegniales</taxon>
        <taxon>Achlyaceae</taxon>
        <taxon>Achlya</taxon>
    </lineage>
</organism>
<dbReference type="PANTHER" id="PTHR12187">
    <property type="entry name" value="AGAP000124-PA"/>
    <property type="match status" value="1"/>
</dbReference>
<feature type="compositionally biased region" description="Low complexity" evidence="3">
    <location>
        <begin position="30"/>
        <end position="49"/>
    </location>
</feature>
<feature type="compositionally biased region" description="Low complexity" evidence="3">
    <location>
        <begin position="375"/>
        <end position="393"/>
    </location>
</feature>